<name>A0ABR3EIH4_9AGAR</name>
<dbReference type="EMBL" id="JBAHYK010004860">
    <property type="protein sequence ID" value="KAL0562664.1"/>
    <property type="molecule type" value="Genomic_DNA"/>
</dbReference>
<keyword evidence="2" id="KW-1185">Reference proteome</keyword>
<gene>
    <name evidence="1" type="ORF">V5O48_019419</name>
</gene>
<evidence type="ECO:0000313" key="2">
    <source>
        <dbReference type="Proteomes" id="UP001465976"/>
    </source>
</evidence>
<dbReference type="Proteomes" id="UP001465976">
    <property type="component" value="Unassembled WGS sequence"/>
</dbReference>
<protein>
    <submittedName>
        <fullName evidence="1">Uncharacterized protein</fullName>
    </submittedName>
</protein>
<feature type="non-terminal residue" evidence="1">
    <location>
        <position position="55"/>
    </location>
</feature>
<reference evidence="1 2" key="1">
    <citation type="submission" date="2024-02" db="EMBL/GenBank/DDBJ databases">
        <title>A draft genome for the cacao thread blight pathogen Marasmius crinis-equi.</title>
        <authorList>
            <person name="Cohen S.P."/>
            <person name="Baruah I.K."/>
            <person name="Amoako-Attah I."/>
            <person name="Bukari Y."/>
            <person name="Meinhardt L.W."/>
            <person name="Bailey B.A."/>
        </authorList>
    </citation>
    <scope>NUCLEOTIDE SEQUENCE [LARGE SCALE GENOMIC DNA]</scope>
    <source>
        <strain evidence="1 2">GH-76</strain>
    </source>
</reference>
<organism evidence="1 2">
    <name type="scientific">Marasmius crinis-equi</name>
    <dbReference type="NCBI Taxonomy" id="585013"/>
    <lineage>
        <taxon>Eukaryota</taxon>
        <taxon>Fungi</taxon>
        <taxon>Dikarya</taxon>
        <taxon>Basidiomycota</taxon>
        <taxon>Agaricomycotina</taxon>
        <taxon>Agaricomycetes</taxon>
        <taxon>Agaricomycetidae</taxon>
        <taxon>Agaricales</taxon>
        <taxon>Marasmiineae</taxon>
        <taxon>Marasmiaceae</taxon>
        <taxon>Marasmius</taxon>
    </lineage>
</organism>
<feature type="non-terminal residue" evidence="1">
    <location>
        <position position="1"/>
    </location>
</feature>
<sequence>VAFGIQHQVCKLARVVHRQGLLVKSGGQYERMNSGDRTDIFLARAFKRCQQRLLK</sequence>
<proteinExistence type="predicted"/>
<comment type="caution">
    <text evidence="1">The sequence shown here is derived from an EMBL/GenBank/DDBJ whole genome shotgun (WGS) entry which is preliminary data.</text>
</comment>
<evidence type="ECO:0000313" key="1">
    <source>
        <dbReference type="EMBL" id="KAL0562664.1"/>
    </source>
</evidence>
<accession>A0ABR3EIH4</accession>